<dbReference type="InterPro" id="IPR035911">
    <property type="entry name" value="MurE/MurF_N"/>
</dbReference>
<proteinExistence type="predicted"/>
<dbReference type="SUPFAM" id="SSF63418">
    <property type="entry name" value="MurE/MurF N-terminal domain"/>
    <property type="match status" value="1"/>
</dbReference>
<dbReference type="PANTHER" id="PTHR23135">
    <property type="entry name" value="MUR LIGASE FAMILY MEMBER"/>
    <property type="match status" value="1"/>
</dbReference>
<name>A0A0S7YH67_UNCT6</name>
<evidence type="ECO:0000313" key="3">
    <source>
        <dbReference type="Proteomes" id="UP000051012"/>
    </source>
</evidence>
<dbReference type="PANTHER" id="PTHR23135:SF4">
    <property type="entry name" value="UDP-N-ACETYLMURAMOYL-L-ALANYL-D-GLUTAMATE--2,6-DIAMINOPIMELATE LIGASE MURE HOMOLOG, CHLOROPLASTIC"/>
    <property type="match status" value="1"/>
</dbReference>
<reference evidence="2 3" key="1">
    <citation type="journal article" date="2015" name="Microbiome">
        <title>Genomic resolution of linkages in carbon, nitrogen, and sulfur cycling among widespread estuary sediment bacteria.</title>
        <authorList>
            <person name="Baker B.J."/>
            <person name="Lazar C.S."/>
            <person name="Teske A.P."/>
            <person name="Dick G.J."/>
        </authorList>
    </citation>
    <scope>NUCLEOTIDE SEQUENCE [LARGE SCALE GENOMIC DNA]</scope>
    <source>
        <strain evidence="2">DG_78</strain>
    </source>
</reference>
<sequence length="117" mass="12918">MQLSKLIEGIDAEKYHMKEVEVTSLEFDSRMVHPGTVFIAIKGETFDGHDFINEAEEKGAVAVIAQGKVDTQLPQIIVRDSRVVMDILAQRFFGQFSDVSKIGITGTNGKTTTAFLI</sequence>
<protein>
    <recommendedName>
        <fullName evidence="1">Mur ligase N-terminal catalytic domain-containing protein</fullName>
    </recommendedName>
</protein>
<dbReference type="InterPro" id="IPR036565">
    <property type="entry name" value="Mur-like_cat_sf"/>
</dbReference>
<gene>
    <name evidence="2" type="ORF">AMJ52_03550</name>
</gene>
<dbReference type="Proteomes" id="UP000051012">
    <property type="component" value="Unassembled WGS sequence"/>
</dbReference>
<dbReference type="EMBL" id="LJNI01000032">
    <property type="protein sequence ID" value="KPJ73468.1"/>
    <property type="molecule type" value="Genomic_DNA"/>
</dbReference>
<dbReference type="Gene3D" id="3.40.1390.10">
    <property type="entry name" value="MurE/MurF, N-terminal domain"/>
    <property type="match status" value="1"/>
</dbReference>
<organism evidence="2 3">
    <name type="scientific">candidate division TA06 bacterium DG_78</name>
    <dbReference type="NCBI Taxonomy" id="1703772"/>
    <lineage>
        <taxon>Bacteria</taxon>
        <taxon>Bacteria division TA06</taxon>
    </lineage>
</organism>
<dbReference type="InterPro" id="IPR000713">
    <property type="entry name" value="Mur_ligase_N"/>
</dbReference>
<dbReference type="Gene3D" id="3.40.1190.10">
    <property type="entry name" value="Mur-like, catalytic domain"/>
    <property type="match status" value="1"/>
</dbReference>
<dbReference type="AlphaFoldDB" id="A0A0S7YH67"/>
<evidence type="ECO:0000259" key="1">
    <source>
        <dbReference type="Pfam" id="PF01225"/>
    </source>
</evidence>
<evidence type="ECO:0000313" key="2">
    <source>
        <dbReference type="EMBL" id="KPJ73468.1"/>
    </source>
</evidence>
<dbReference type="Pfam" id="PF01225">
    <property type="entry name" value="Mur_ligase"/>
    <property type="match status" value="1"/>
</dbReference>
<comment type="caution">
    <text evidence="2">The sequence shown here is derived from an EMBL/GenBank/DDBJ whole genome shotgun (WGS) entry which is preliminary data.</text>
</comment>
<dbReference type="GO" id="GO:0016881">
    <property type="term" value="F:acid-amino acid ligase activity"/>
    <property type="evidence" value="ECO:0007669"/>
    <property type="project" value="InterPro"/>
</dbReference>
<dbReference type="SUPFAM" id="SSF53623">
    <property type="entry name" value="MurD-like peptide ligases, catalytic domain"/>
    <property type="match status" value="1"/>
</dbReference>
<dbReference type="GO" id="GO:0005524">
    <property type="term" value="F:ATP binding"/>
    <property type="evidence" value="ECO:0007669"/>
    <property type="project" value="InterPro"/>
</dbReference>
<feature type="domain" description="Mur ligase N-terminal catalytic" evidence="1">
    <location>
        <begin position="22"/>
        <end position="72"/>
    </location>
</feature>
<accession>A0A0S7YH67</accession>
<feature type="non-terminal residue" evidence="2">
    <location>
        <position position="117"/>
    </location>
</feature>